<gene>
    <name evidence="17" type="ORF">DFP88_104212</name>
</gene>
<dbReference type="InterPro" id="IPR023299">
    <property type="entry name" value="ATPase_P-typ_cyto_dom_N"/>
</dbReference>
<organism evidence="17 18">
    <name type="scientific">Pseudoroseicyclus aestuarii</name>
    <dbReference type="NCBI Taxonomy" id="1795041"/>
    <lineage>
        <taxon>Bacteria</taxon>
        <taxon>Pseudomonadati</taxon>
        <taxon>Pseudomonadota</taxon>
        <taxon>Alphaproteobacteria</taxon>
        <taxon>Rhodobacterales</taxon>
        <taxon>Paracoccaceae</taxon>
        <taxon>Pseudoroseicyclus</taxon>
    </lineage>
</organism>
<evidence type="ECO:0000256" key="9">
    <source>
        <dbReference type="ARBA" id="ARBA00022840"/>
    </source>
</evidence>
<dbReference type="Pfam" id="PF00702">
    <property type="entry name" value="Hydrolase"/>
    <property type="match status" value="1"/>
</dbReference>
<feature type="domain" description="HMA" evidence="16">
    <location>
        <begin position="25"/>
        <end position="89"/>
    </location>
</feature>
<dbReference type="SUPFAM" id="SSF55008">
    <property type="entry name" value="HMA, heavy metal-associated domain"/>
    <property type="match status" value="1"/>
</dbReference>
<dbReference type="Gene3D" id="3.40.50.1000">
    <property type="entry name" value="HAD superfamily/HAD-like"/>
    <property type="match status" value="1"/>
</dbReference>
<feature type="transmembrane region" description="Helical" evidence="15">
    <location>
        <begin position="175"/>
        <end position="194"/>
    </location>
</feature>
<feature type="transmembrane region" description="Helical" evidence="15">
    <location>
        <begin position="385"/>
        <end position="413"/>
    </location>
</feature>
<feature type="transmembrane region" description="Helical" evidence="15">
    <location>
        <begin position="200"/>
        <end position="218"/>
    </location>
</feature>
<feature type="transmembrane region" description="Helical" evidence="15">
    <location>
        <begin position="352"/>
        <end position="373"/>
    </location>
</feature>
<dbReference type="InterPro" id="IPR001757">
    <property type="entry name" value="P_typ_ATPase"/>
</dbReference>
<evidence type="ECO:0000256" key="12">
    <source>
        <dbReference type="ARBA" id="ARBA00022989"/>
    </source>
</evidence>
<dbReference type="InterPro" id="IPR027256">
    <property type="entry name" value="P-typ_ATPase_IB"/>
</dbReference>
<dbReference type="PANTHER" id="PTHR43520:SF5">
    <property type="entry name" value="CATION-TRANSPORTING P-TYPE ATPASE-RELATED"/>
    <property type="match status" value="1"/>
</dbReference>
<dbReference type="InterPro" id="IPR023214">
    <property type="entry name" value="HAD_sf"/>
</dbReference>
<keyword evidence="3" id="KW-0813">Transport</keyword>
<dbReference type="GO" id="GO:0005886">
    <property type="term" value="C:plasma membrane"/>
    <property type="evidence" value="ECO:0007669"/>
    <property type="project" value="UniProtKB-SubCell"/>
</dbReference>
<dbReference type="AlphaFoldDB" id="A0A318SP82"/>
<evidence type="ECO:0000313" key="17">
    <source>
        <dbReference type="EMBL" id="PYE82456.1"/>
    </source>
</evidence>
<dbReference type="PRINTS" id="PR00119">
    <property type="entry name" value="CATATPASE"/>
</dbReference>
<keyword evidence="18" id="KW-1185">Reference proteome</keyword>
<feature type="transmembrane region" description="Helical" evidence="15">
    <location>
        <begin position="669"/>
        <end position="686"/>
    </location>
</feature>
<keyword evidence="4 15" id="KW-1003">Cell membrane</keyword>
<dbReference type="SUPFAM" id="SSF81665">
    <property type="entry name" value="Calcium ATPase, transmembrane domain M"/>
    <property type="match status" value="1"/>
</dbReference>
<dbReference type="EMBL" id="QJTE01000004">
    <property type="protein sequence ID" value="PYE82456.1"/>
    <property type="molecule type" value="Genomic_DNA"/>
</dbReference>
<keyword evidence="9 15" id="KW-0067">ATP-binding</keyword>
<dbReference type="Pfam" id="PF00122">
    <property type="entry name" value="E1-E2_ATPase"/>
    <property type="match status" value="1"/>
</dbReference>
<keyword evidence="5" id="KW-0597">Phosphoprotein</keyword>
<keyword evidence="10" id="KW-0460">Magnesium</keyword>
<dbReference type="NCBIfam" id="TIGR01525">
    <property type="entry name" value="ATPase-IB_hvy"/>
    <property type="match status" value="1"/>
</dbReference>
<evidence type="ECO:0000256" key="7">
    <source>
        <dbReference type="ARBA" id="ARBA00022723"/>
    </source>
</evidence>
<evidence type="ECO:0000256" key="6">
    <source>
        <dbReference type="ARBA" id="ARBA00022692"/>
    </source>
</evidence>
<name>A0A318SP82_9RHOB</name>
<dbReference type="SUPFAM" id="SSF81653">
    <property type="entry name" value="Calcium ATPase, transduction domain A"/>
    <property type="match status" value="1"/>
</dbReference>
<feature type="transmembrane region" description="Helical" evidence="15">
    <location>
        <begin position="134"/>
        <end position="155"/>
    </location>
</feature>
<protein>
    <submittedName>
        <fullName evidence="17">Cu2+-exporting ATPase</fullName>
    </submittedName>
</protein>
<evidence type="ECO:0000256" key="4">
    <source>
        <dbReference type="ARBA" id="ARBA00022475"/>
    </source>
</evidence>
<dbReference type="InterPro" id="IPR023298">
    <property type="entry name" value="ATPase_P-typ_TM_dom_sf"/>
</dbReference>
<dbReference type="InterPro" id="IPR017969">
    <property type="entry name" value="Heavy-metal-associated_CS"/>
</dbReference>
<dbReference type="CDD" id="cd00371">
    <property type="entry name" value="HMA"/>
    <property type="match status" value="1"/>
</dbReference>
<reference evidence="17 18" key="1">
    <citation type="submission" date="2018-06" db="EMBL/GenBank/DDBJ databases">
        <title>Genomic Encyclopedia of Type Strains, Phase III (KMG-III): the genomes of soil and plant-associated and newly described type strains.</title>
        <authorList>
            <person name="Whitman W."/>
        </authorList>
    </citation>
    <scope>NUCLEOTIDE SEQUENCE [LARGE SCALE GENOMIC DNA]</scope>
    <source>
        <strain evidence="17 18">CECT 9025</strain>
    </source>
</reference>
<keyword evidence="11" id="KW-1278">Translocase</keyword>
<dbReference type="OrthoDB" id="9807843at2"/>
<evidence type="ECO:0000259" key="16">
    <source>
        <dbReference type="PROSITE" id="PS50846"/>
    </source>
</evidence>
<dbReference type="PANTHER" id="PTHR43520">
    <property type="entry name" value="ATP7, ISOFORM B"/>
    <property type="match status" value="1"/>
</dbReference>
<dbReference type="InterPro" id="IPR036163">
    <property type="entry name" value="HMA_dom_sf"/>
</dbReference>
<keyword evidence="6 15" id="KW-0812">Transmembrane</keyword>
<dbReference type="InterPro" id="IPR006121">
    <property type="entry name" value="HMA_dom"/>
</dbReference>
<keyword evidence="12 15" id="KW-1133">Transmembrane helix</keyword>
<comment type="similarity">
    <text evidence="2 15">Belongs to the cation transport ATPase (P-type) (TC 3.A.3) family. Type IB subfamily.</text>
</comment>
<keyword evidence="7 15" id="KW-0479">Metal-binding</keyword>
<evidence type="ECO:0000313" key="18">
    <source>
        <dbReference type="Proteomes" id="UP000248311"/>
    </source>
</evidence>
<dbReference type="InterPro" id="IPR059000">
    <property type="entry name" value="ATPase_P-type_domA"/>
</dbReference>
<dbReference type="GO" id="GO:0005507">
    <property type="term" value="F:copper ion binding"/>
    <property type="evidence" value="ECO:0007669"/>
    <property type="project" value="TreeGrafter"/>
</dbReference>
<dbReference type="Proteomes" id="UP000248311">
    <property type="component" value="Unassembled WGS sequence"/>
</dbReference>
<dbReference type="PROSITE" id="PS00154">
    <property type="entry name" value="ATPASE_E1_E2"/>
    <property type="match status" value="1"/>
</dbReference>
<evidence type="ECO:0000256" key="3">
    <source>
        <dbReference type="ARBA" id="ARBA00022448"/>
    </source>
</evidence>
<sequence length="714" mass="73231">MTAACPACGGAAQIAEAAARRPAPQGIVLHLPDISCAACIASVEGTLHAQPGLQEARVNLSRKQVVAKGTNLEADRLIAALAAAGHRAQELGEGATARQDGGLRDLLLRTGIAGFAMMNVMLLSVAVWSGAADATARLFHLISAAIALPAVAYAARPFFASALGALRHGRLNMDVPISLAIALAAGASLVGALTGSAGHSWFDAALALTFFLLIGRTLDHAGRSAARSAAAELAALNVPQAVLLTEDGRRVVRSDSLVAGDVIALRPGDRLPADGIVTEGRSDIDRSALTGESAPVPVAPGDSLMAGEVALSGALTLRVLRAGKDTALNRLSDLVATAEMQRSRFTGLADRAARAYAPLVHLLGLVAFAGWWAGTSEAWRALDVAISVLVITCPCALGLAIPAVSVVATGRLFRRGLLVKSRTALERTAAIDLVVFDKTGTLTTGEARLTSAPPREALALAAALAAGSSHPYSRAIARAAEEAGIAPAPVQDAQERAGLGIEARHEGRVIRLGRPSWIGASGDGVALDDGSGTPTLFTFEEALRPDAAAAVAALHRQGLEVALLSGDTALPCRRVAESLGIETLQAAMTPEEKADWIRARSATGRRVLMVGDGLNDTGALSLAHASVALGSGLDAAQKAADVVLLSGQLTRIPELLSISRRSLGRMRQNIALSLGYNVIAVPVALAGLATPLLAALAMSLSSLTVSLNAARRLR</sequence>
<dbReference type="Gene3D" id="3.40.1110.10">
    <property type="entry name" value="Calcium-transporting ATPase, cytoplasmic domain N"/>
    <property type="match status" value="1"/>
</dbReference>
<evidence type="ECO:0000256" key="15">
    <source>
        <dbReference type="RuleBase" id="RU362081"/>
    </source>
</evidence>
<dbReference type="NCBIfam" id="TIGR01511">
    <property type="entry name" value="ATPase-IB1_Cu"/>
    <property type="match status" value="1"/>
</dbReference>
<comment type="subcellular location">
    <subcellularLocation>
        <location evidence="1">Cell membrane</location>
        <topology evidence="1">Multi-pass membrane protein</topology>
    </subcellularLocation>
</comment>
<dbReference type="RefSeq" id="WP_110815123.1">
    <property type="nucleotide sequence ID" value="NZ_QJTE01000004.1"/>
</dbReference>
<dbReference type="GO" id="GO:0055070">
    <property type="term" value="P:copper ion homeostasis"/>
    <property type="evidence" value="ECO:0007669"/>
    <property type="project" value="TreeGrafter"/>
</dbReference>
<dbReference type="SUPFAM" id="SSF56784">
    <property type="entry name" value="HAD-like"/>
    <property type="match status" value="1"/>
</dbReference>
<keyword evidence="8 15" id="KW-0547">Nucleotide-binding</keyword>
<dbReference type="NCBIfam" id="TIGR01494">
    <property type="entry name" value="ATPase_P-type"/>
    <property type="match status" value="2"/>
</dbReference>
<evidence type="ECO:0000256" key="14">
    <source>
        <dbReference type="ARBA" id="ARBA00023136"/>
    </source>
</evidence>
<dbReference type="PROSITE" id="PS01047">
    <property type="entry name" value="HMA_1"/>
    <property type="match status" value="1"/>
</dbReference>
<evidence type="ECO:0000256" key="8">
    <source>
        <dbReference type="ARBA" id="ARBA00022741"/>
    </source>
</evidence>
<dbReference type="NCBIfam" id="TIGR01512">
    <property type="entry name" value="ATPase-IB2_Cd"/>
    <property type="match status" value="1"/>
</dbReference>
<evidence type="ECO:0000256" key="5">
    <source>
        <dbReference type="ARBA" id="ARBA00022553"/>
    </source>
</evidence>
<dbReference type="GO" id="GO:0005524">
    <property type="term" value="F:ATP binding"/>
    <property type="evidence" value="ECO:0007669"/>
    <property type="project" value="UniProtKB-UniRule"/>
</dbReference>
<dbReference type="GO" id="GO:0043682">
    <property type="term" value="F:P-type divalent copper transporter activity"/>
    <property type="evidence" value="ECO:0007669"/>
    <property type="project" value="TreeGrafter"/>
</dbReference>
<dbReference type="InterPro" id="IPR036412">
    <property type="entry name" value="HAD-like_sf"/>
</dbReference>
<proteinExistence type="inferred from homology"/>
<comment type="caution">
    <text evidence="17">The sequence shown here is derived from an EMBL/GenBank/DDBJ whole genome shotgun (WGS) entry which is preliminary data.</text>
</comment>
<evidence type="ECO:0000256" key="10">
    <source>
        <dbReference type="ARBA" id="ARBA00022842"/>
    </source>
</evidence>
<dbReference type="Gene3D" id="3.30.70.100">
    <property type="match status" value="1"/>
</dbReference>
<accession>A0A318SP82</accession>
<keyword evidence="14 15" id="KW-0472">Membrane</keyword>
<evidence type="ECO:0000256" key="2">
    <source>
        <dbReference type="ARBA" id="ARBA00006024"/>
    </source>
</evidence>
<dbReference type="PROSITE" id="PS50846">
    <property type="entry name" value="HMA_2"/>
    <property type="match status" value="1"/>
</dbReference>
<dbReference type="GO" id="GO:0016887">
    <property type="term" value="F:ATP hydrolysis activity"/>
    <property type="evidence" value="ECO:0007669"/>
    <property type="project" value="InterPro"/>
</dbReference>
<dbReference type="Gene3D" id="2.70.150.10">
    <property type="entry name" value="Calcium-transporting ATPase, cytoplasmic transduction domain A"/>
    <property type="match status" value="1"/>
</dbReference>
<evidence type="ECO:0000256" key="13">
    <source>
        <dbReference type="ARBA" id="ARBA00023065"/>
    </source>
</evidence>
<feature type="transmembrane region" description="Helical" evidence="15">
    <location>
        <begin position="106"/>
        <end position="128"/>
    </location>
</feature>
<keyword evidence="13" id="KW-0406">Ion transport</keyword>
<evidence type="ECO:0000256" key="11">
    <source>
        <dbReference type="ARBA" id="ARBA00022967"/>
    </source>
</evidence>
<dbReference type="InterPro" id="IPR008250">
    <property type="entry name" value="ATPase_P-typ_transduc_dom_A_sf"/>
</dbReference>
<dbReference type="InterPro" id="IPR018303">
    <property type="entry name" value="ATPase_P-typ_P_site"/>
</dbReference>
<dbReference type="Pfam" id="PF00403">
    <property type="entry name" value="HMA"/>
    <property type="match status" value="1"/>
</dbReference>
<evidence type="ECO:0000256" key="1">
    <source>
        <dbReference type="ARBA" id="ARBA00004651"/>
    </source>
</evidence>